<evidence type="ECO:0000256" key="2">
    <source>
        <dbReference type="ARBA" id="ARBA00023125"/>
    </source>
</evidence>
<keyword evidence="3" id="KW-0804">Transcription</keyword>
<dbReference type="PANTHER" id="PTHR46796">
    <property type="entry name" value="HTH-TYPE TRANSCRIPTIONAL ACTIVATOR RHAS-RELATED"/>
    <property type="match status" value="1"/>
</dbReference>
<dbReference type="SMART" id="SM00342">
    <property type="entry name" value="HTH_ARAC"/>
    <property type="match status" value="1"/>
</dbReference>
<proteinExistence type="predicted"/>
<keyword evidence="6" id="KW-1185">Reference proteome</keyword>
<accession>A0A7Y9KAS6</accession>
<evidence type="ECO:0000256" key="3">
    <source>
        <dbReference type="ARBA" id="ARBA00023163"/>
    </source>
</evidence>
<protein>
    <submittedName>
        <fullName evidence="5">AraC-like DNA-binding protein</fullName>
    </submittedName>
</protein>
<dbReference type="GO" id="GO:0003700">
    <property type="term" value="F:DNA-binding transcription factor activity"/>
    <property type="evidence" value="ECO:0007669"/>
    <property type="project" value="InterPro"/>
</dbReference>
<evidence type="ECO:0000313" key="6">
    <source>
        <dbReference type="Proteomes" id="UP000591272"/>
    </source>
</evidence>
<dbReference type="Pfam" id="PF12833">
    <property type="entry name" value="HTH_18"/>
    <property type="match status" value="1"/>
</dbReference>
<dbReference type="Pfam" id="PF20240">
    <property type="entry name" value="DUF6597"/>
    <property type="match status" value="1"/>
</dbReference>
<feature type="domain" description="HTH araC/xylS-type" evidence="4">
    <location>
        <begin position="123"/>
        <end position="227"/>
    </location>
</feature>
<evidence type="ECO:0000256" key="1">
    <source>
        <dbReference type="ARBA" id="ARBA00023015"/>
    </source>
</evidence>
<name>A0A7Y9KAS6_9ACTN</name>
<comment type="caution">
    <text evidence="5">The sequence shown here is derived from an EMBL/GenBank/DDBJ whole genome shotgun (WGS) entry which is preliminary data.</text>
</comment>
<dbReference type="EMBL" id="JACCBT010000001">
    <property type="protein sequence ID" value="NYE10476.1"/>
    <property type="molecule type" value="Genomic_DNA"/>
</dbReference>
<dbReference type="PROSITE" id="PS01124">
    <property type="entry name" value="HTH_ARAC_FAMILY_2"/>
    <property type="match status" value="1"/>
</dbReference>
<dbReference type="InterPro" id="IPR046532">
    <property type="entry name" value="DUF6597"/>
</dbReference>
<reference evidence="5 6" key="1">
    <citation type="submission" date="2020-07" db="EMBL/GenBank/DDBJ databases">
        <title>Sequencing the genomes of 1000 actinobacteria strains.</title>
        <authorList>
            <person name="Klenk H.-P."/>
        </authorList>
    </citation>
    <scope>NUCLEOTIDE SEQUENCE [LARGE SCALE GENOMIC DNA]</scope>
    <source>
        <strain evidence="5 6">DSM 43461</strain>
    </source>
</reference>
<dbReference type="RefSeq" id="WP_179831995.1">
    <property type="nucleotide sequence ID" value="NZ_BMRD01000005.1"/>
</dbReference>
<keyword evidence="2 5" id="KW-0238">DNA-binding</keyword>
<organism evidence="5 6">
    <name type="scientific">Actinomadura citrea</name>
    <dbReference type="NCBI Taxonomy" id="46158"/>
    <lineage>
        <taxon>Bacteria</taxon>
        <taxon>Bacillati</taxon>
        <taxon>Actinomycetota</taxon>
        <taxon>Actinomycetes</taxon>
        <taxon>Streptosporangiales</taxon>
        <taxon>Thermomonosporaceae</taxon>
        <taxon>Actinomadura</taxon>
    </lineage>
</organism>
<keyword evidence="1" id="KW-0805">Transcription regulation</keyword>
<dbReference type="AlphaFoldDB" id="A0A7Y9KAS6"/>
<dbReference type="GO" id="GO:0043565">
    <property type="term" value="F:sequence-specific DNA binding"/>
    <property type="evidence" value="ECO:0007669"/>
    <property type="project" value="InterPro"/>
</dbReference>
<evidence type="ECO:0000313" key="5">
    <source>
        <dbReference type="EMBL" id="NYE10476.1"/>
    </source>
</evidence>
<dbReference type="InterPro" id="IPR018060">
    <property type="entry name" value="HTH_AraC"/>
</dbReference>
<evidence type="ECO:0000259" key="4">
    <source>
        <dbReference type="PROSITE" id="PS01124"/>
    </source>
</evidence>
<dbReference type="InterPro" id="IPR050204">
    <property type="entry name" value="AraC_XylS_family_regulators"/>
</dbReference>
<gene>
    <name evidence="5" type="ORF">BJ999_000772</name>
</gene>
<sequence>MTELPVPADLARLVVGCWIVGGVAAPRALPQPAVDLVVMPDGRCRLAGPETRCRQGPLPKGGALVGVRLRPGTVTGLFGVAADEVPLAGAPIEVGRLPGPAQARLAGALALVRARAGQCRVDERVRKVVAFMHAAPGAPVGRHAAEVGLSERQLRRRFVVAVGLRPKAYIRVVRLHEALAAAQSALARGEPPNWANIAASSGFYDQSHLLAEFREAVGVPPNTLLRDVRFLQASPAPG</sequence>
<dbReference type="Gene3D" id="1.10.10.60">
    <property type="entry name" value="Homeodomain-like"/>
    <property type="match status" value="1"/>
</dbReference>
<dbReference type="Proteomes" id="UP000591272">
    <property type="component" value="Unassembled WGS sequence"/>
</dbReference>